<dbReference type="EMBL" id="AZBU02000003">
    <property type="protein sequence ID" value="TKR86434.1"/>
    <property type="molecule type" value="Genomic_DNA"/>
</dbReference>
<reference evidence="2 3" key="2">
    <citation type="journal article" date="2019" name="G3 (Bethesda)">
        <title>Hybrid Assembly of the Genome of the Entomopathogenic Nematode Steinernema carpocapsae Identifies the X-Chromosome.</title>
        <authorList>
            <person name="Serra L."/>
            <person name="Macchietto M."/>
            <person name="Macias-Munoz A."/>
            <person name="McGill C.J."/>
            <person name="Rodriguez I.M."/>
            <person name="Rodriguez B."/>
            <person name="Murad R."/>
            <person name="Mortazavi A."/>
        </authorList>
    </citation>
    <scope>NUCLEOTIDE SEQUENCE [LARGE SCALE GENOMIC DNA]</scope>
    <source>
        <strain evidence="2 3">ALL</strain>
    </source>
</reference>
<organism evidence="2 3">
    <name type="scientific">Steinernema carpocapsae</name>
    <name type="common">Entomopathogenic nematode</name>
    <dbReference type="NCBI Taxonomy" id="34508"/>
    <lineage>
        <taxon>Eukaryota</taxon>
        <taxon>Metazoa</taxon>
        <taxon>Ecdysozoa</taxon>
        <taxon>Nematoda</taxon>
        <taxon>Chromadorea</taxon>
        <taxon>Rhabditida</taxon>
        <taxon>Tylenchina</taxon>
        <taxon>Panagrolaimomorpha</taxon>
        <taxon>Strongyloidoidea</taxon>
        <taxon>Steinernematidae</taxon>
        <taxon>Steinernema</taxon>
    </lineage>
</organism>
<feature type="region of interest" description="Disordered" evidence="1">
    <location>
        <begin position="337"/>
        <end position="372"/>
    </location>
</feature>
<evidence type="ECO:0000313" key="2">
    <source>
        <dbReference type="EMBL" id="TKR86434.1"/>
    </source>
</evidence>
<evidence type="ECO:0000313" key="3">
    <source>
        <dbReference type="Proteomes" id="UP000298663"/>
    </source>
</evidence>
<gene>
    <name evidence="2" type="ORF">L596_011027</name>
</gene>
<keyword evidence="3" id="KW-1185">Reference proteome</keyword>
<comment type="caution">
    <text evidence="2">The sequence shown here is derived from an EMBL/GenBank/DDBJ whole genome shotgun (WGS) entry which is preliminary data.</text>
</comment>
<evidence type="ECO:0000256" key="1">
    <source>
        <dbReference type="SAM" id="MobiDB-lite"/>
    </source>
</evidence>
<dbReference type="AlphaFoldDB" id="A0A4U5NTF4"/>
<sequence>MSSKIKNANNEIANSPPLAIKSVVTKTTSNGSGSGPLTPRGSKTLGWFLSEALADKEPVAPLKAASPPPAPASDTASSTSSVDEKKKSRRGKNSGQRGKKVNLECLFVKKRPGCVGPESYNEHAIPEDKLASANKEQAKEDYWYYDPVSDGFYYEQNGSRGWRKRMPANVSLSRAKPFDAMEKLAVAQQQAVAQAQAQAQVQAQSQGTAAAAAATTNPQFFTPAIKYYDAVSDGYFYEMASVDGWKKRQPHSSSQSSTSSSSAPMERENSVSSHGHHPFDESEEKTLLPLLHNLPPYLKNTYKNPMDMIICQSTEKPNSVASSSSFSDEPSNYYWPKSSVDEALPSSGSQKPFSLPLADDSDDSASSSSSRNVWSWDVDRFIQDMNFNAGDCGTWTDSSATSPP</sequence>
<feature type="region of interest" description="Disordered" evidence="1">
    <location>
        <begin position="58"/>
        <end position="98"/>
    </location>
</feature>
<feature type="region of interest" description="Disordered" evidence="1">
    <location>
        <begin position="1"/>
        <end position="43"/>
    </location>
</feature>
<feature type="region of interest" description="Disordered" evidence="1">
    <location>
        <begin position="247"/>
        <end position="284"/>
    </location>
</feature>
<protein>
    <submittedName>
        <fullName evidence="2">Uncharacterized protein</fullName>
    </submittedName>
</protein>
<accession>A0A4U5NTF4</accession>
<feature type="compositionally biased region" description="Basic residues" evidence="1">
    <location>
        <begin position="87"/>
        <end position="98"/>
    </location>
</feature>
<feature type="compositionally biased region" description="Low complexity" evidence="1">
    <location>
        <begin position="252"/>
        <end position="262"/>
    </location>
</feature>
<dbReference type="Proteomes" id="UP000298663">
    <property type="component" value="Unassembled WGS sequence"/>
</dbReference>
<proteinExistence type="predicted"/>
<feature type="compositionally biased region" description="Polar residues" evidence="1">
    <location>
        <begin position="1"/>
        <end position="13"/>
    </location>
</feature>
<feature type="compositionally biased region" description="Low complexity" evidence="1">
    <location>
        <begin position="72"/>
        <end position="81"/>
    </location>
</feature>
<dbReference type="OrthoDB" id="5855670at2759"/>
<reference evidence="2 3" key="1">
    <citation type="journal article" date="2015" name="Genome Biol.">
        <title>Comparative genomics of Steinernema reveals deeply conserved gene regulatory networks.</title>
        <authorList>
            <person name="Dillman A.R."/>
            <person name="Macchietto M."/>
            <person name="Porter C.F."/>
            <person name="Rogers A."/>
            <person name="Williams B."/>
            <person name="Antoshechkin I."/>
            <person name="Lee M.M."/>
            <person name="Goodwin Z."/>
            <person name="Lu X."/>
            <person name="Lewis E.E."/>
            <person name="Goodrich-Blair H."/>
            <person name="Stock S.P."/>
            <person name="Adams B.J."/>
            <person name="Sternberg P.W."/>
            <person name="Mortazavi A."/>
        </authorList>
    </citation>
    <scope>NUCLEOTIDE SEQUENCE [LARGE SCALE GENOMIC DNA]</scope>
    <source>
        <strain evidence="2 3">ALL</strain>
    </source>
</reference>
<name>A0A4U5NTF4_STECR</name>